<proteinExistence type="predicted"/>
<dbReference type="AlphaFoldDB" id="A0AAV3XAK8"/>
<keyword evidence="2" id="KW-1185">Reference proteome</keyword>
<name>A0AAV3XAK8_9CYAN</name>
<evidence type="ECO:0000313" key="1">
    <source>
        <dbReference type="EMBL" id="GET37646.1"/>
    </source>
</evidence>
<protein>
    <submittedName>
        <fullName evidence="1">Uncharacterized protein</fullName>
    </submittedName>
</protein>
<evidence type="ECO:0000313" key="2">
    <source>
        <dbReference type="Proteomes" id="UP001050975"/>
    </source>
</evidence>
<reference evidence="1" key="1">
    <citation type="submission" date="2019-10" db="EMBL/GenBank/DDBJ databases">
        <title>Draft genome sequece of Microseira wollei NIES-4236.</title>
        <authorList>
            <person name="Yamaguchi H."/>
            <person name="Suzuki S."/>
            <person name="Kawachi M."/>
        </authorList>
    </citation>
    <scope>NUCLEOTIDE SEQUENCE</scope>
    <source>
        <strain evidence="1">NIES-4236</strain>
    </source>
</reference>
<dbReference type="EMBL" id="BLAY01000031">
    <property type="protein sequence ID" value="GET37646.1"/>
    <property type="molecule type" value="Genomic_DNA"/>
</dbReference>
<organism evidence="1 2">
    <name type="scientific">Microseira wollei NIES-4236</name>
    <dbReference type="NCBI Taxonomy" id="2530354"/>
    <lineage>
        <taxon>Bacteria</taxon>
        <taxon>Bacillati</taxon>
        <taxon>Cyanobacteriota</taxon>
        <taxon>Cyanophyceae</taxon>
        <taxon>Oscillatoriophycideae</taxon>
        <taxon>Aerosakkonematales</taxon>
        <taxon>Aerosakkonemataceae</taxon>
        <taxon>Microseira</taxon>
    </lineage>
</organism>
<gene>
    <name evidence="1" type="ORF">MiSe_24000</name>
</gene>
<comment type="caution">
    <text evidence="1">The sequence shown here is derived from an EMBL/GenBank/DDBJ whole genome shotgun (WGS) entry which is preliminary data.</text>
</comment>
<sequence>MAATNLRRDKMASLEGDLGIWEKGFGLFILPPNPFSQIPFLTVLSRAYLVALMAALEAIDN</sequence>
<accession>A0AAV3XAK8</accession>
<dbReference type="Proteomes" id="UP001050975">
    <property type="component" value="Unassembled WGS sequence"/>
</dbReference>